<evidence type="ECO:0000256" key="3">
    <source>
        <dbReference type="SAM" id="Phobius"/>
    </source>
</evidence>
<sequence length="637" mass="73098">MAKKKNTQQTQTPEIPSKMEENNQLPAAIDEPAATEKDKVKNLQNLNAMLLRETVEKRQEVKSLDSELSKCKSEIEELRAELTRVKDEGVEVGVVKEVVSVFMESEIVGLLKREKEEVVKRLEEVESEMGEVAKERDEMVKAKFDGDHEIGLMKKLEKDLRNEIKREKESVNQAIREKNELNHELAVRVEEVNMLRKNLGVAESKERDTVVKLERLKEKHEVSVKEVQEKEEEIERLRKELSLMGRNCVELEGRIEGLSDEKEAISRENGVLSKEKNESNVRISELEREVDQLNGVVSSAKEDEEKWRGKFYELEKSNAGTMAELVDVKKGLSDLLEEKAEKEREIESLKGEKWSLEAKLRETEKGLEKAKHVKEELLQQKSKFEEVQEVVSRIKNDLLQARSELSLVKESNRDNMELKKKLASEIDDHKSELARVTNEKDEVKKTLDAEKKNGVTLQVKVSEISKKMEDTAKVIEELRAASDTLVVEKKEIESKYSKLMEDKELSDKDFATIKELVNELEDSMKVKTRMFDSVVAMVRNAVVQLSMESEKKSEVEGMKVNERGMNGEMEPILTELEAMRSAFKSREEKVGEVQQKVENLQCSLIEERKKKSFWTLVSSATTILAAVVTFAYASKVR</sequence>
<evidence type="ECO:0000256" key="1">
    <source>
        <dbReference type="SAM" id="Coils"/>
    </source>
</evidence>
<keyword evidence="3" id="KW-0812">Transmembrane</keyword>
<dbReference type="Proteomes" id="UP000813463">
    <property type="component" value="Chromosome 4"/>
</dbReference>
<proteinExistence type="predicted"/>
<reference evidence="4" key="1">
    <citation type="journal article" date="2021" name="Nat. Commun.">
        <title>Genomic analyses provide insights into spinach domestication and the genetic basis of agronomic traits.</title>
        <authorList>
            <person name="Cai X."/>
            <person name="Sun X."/>
            <person name="Xu C."/>
            <person name="Sun H."/>
            <person name="Wang X."/>
            <person name="Ge C."/>
            <person name="Zhang Z."/>
            <person name="Wang Q."/>
            <person name="Fei Z."/>
            <person name="Jiao C."/>
            <person name="Wang Q."/>
        </authorList>
    </citation>
    <scope>NUCLEOTIDE SEQUENCE [LARGE SCALE GENOMIC DNA]</scope>
    <source>
        <strain evidence="4">cv. Varoflay</strain>
    </source>
</reference>
<organism evidence="4 5">
    <name type="scientific">Spinacia oleracea</name>
    <name type="common">Spinach</name>
    <dbReference type="NCBI Taxonomy" id="3562"/>
    <lineage>
        <taxon>Eukaryota</taxon>
        <taxon>Viridiplantae</taxon>
        <taxon>Streptophyta</taxon>
        <taxon>Embryophyta</taxon>
        <taxon>Tracheophyta</taxon>
        <taxon>Spermatophyta</taxon>
        <taxon>Magnoliopsida</taxon>
        <taxon>eudicotyledons</taxon>
        <taxon>Gunneridae</taxon>
        <taxon>Pentapetalae</taxon>
        <taxon>Caryophyllales</taxon>
        <taxon>Chenopodiaceae</taxon>
        <taxon>Chenopodioideae</taxon>
        <taxon>Anserineae</taxon>
        <taxon>Spinacia</taxon>
    </lineage>
</organism>
<dbReference type="KEGG" id="soe:110777425"/>
<gene>
    <name evidence="5" type="primary">LOC110777425</name>
</gene>
<dbReference type="RefSeq" id="XP_021837719.1">
    <property type="nucleotide sequence ID" value="XM_021982027.2"/>
</dbReference>
<keyword evidence="3" id="KW-0472">Membrane</keyword>
<evidence type="ECO:0000256" key="2">
    <source>
        <dbReference type="SAM" id="MobiDB-lite"/>
    </source>
</evidence>
<keyword evidence="3" id="KW-1133">Transmembrane helix</keyword>
<feature type="coiled-coil region" evidence="1">
    <location>
        <begin position="210"/>
        <end position="495"/>
    </location>
</feature>
<feature type="region of interest" description="Disordered" evidence="2">
    <location>
        <begin position="1"/>
        <end position="38"/>
    </location>
</feature>
<dbReference type="OrthoDB" id="689590at2759"/>
<name>A0A9R0HVF4_SPIOL</name>
<evidence type="ECO:0000313" key="4">
    <source>
        <dbReference type="Proteomes" id="UP000813463"/>
    </source>
</evidence>
<feature type="transmembrane region" description="Helical" evidence="3">
    <location>
        <begin position="613"/>
        <end position="633"/>
    </location>
</feature>
<dbReference type="AlphaFoldDB" id="A0A9R0HVF4"/>
<evidence type="ECO:0000313" key="5">
    <source>
        <dbReference type="RefSeq" id="XP_021837719.1"/>
    </source>
</evidence>
<keyword evidence="4" id="KW-1185">Reference proteome</keyword>
<dbReference type="GeneID" id="110777425"/>
<accession>A0A9R0HVF4</accession>
<protein>
    <submittedName>
        <fullName evidence="5">Uncharacterized protein</fullName>
    </submittedName>
</protein>
<keyword evidence="1" id="KW-0175">Coiled coil</keyword>
<reference evidence="5" key="2">
    <citation type="submission" date="2025-08" db="UniProtKB">
        <authorList>
            <consortium name="RefSeq"/>
        </authorList>
    </citation>
    <scope>IDENTIFICATION</scope>
    <source>
        <tissue evidence="5">Leaf</tissue>
    </source>
</reference>